<keyword evidence="1" id="KW-0677">Repeat</keyword>
<dbReference type="InterPro" id="IPR050498">
    <property type="entry name" value="Ycf3"/>
</dbReference>
<protein>
    <submittedName>
        <fullName evidence="4">Tetratricopeptide repeat protein</fullName>
    </submittedName>
</protein>
<dbReference type="InterPro" id="IPR011990">
    <property type="entry name" value="TPR-like_helical_dom_sf"/>
</dbReference>
<feature type="repeat" description="TPR" evidence="3">
    <location>
        <begin position="57"/>
        <end position="90"/>
    </location>
</feature>
<dbReference type="SUPFAM" id="SSF48452">
    <property type="entry name" value="TPR-like"/>
    <property type="match status" value="1"/>
</dbReference>
<evidence type="ECO:0000256" key="1">
    <source>
        <dbReference type="ARBA" id="ARBA00022737"/>
    </source>
</evidence>
<dbReference type="PROSITE" id="PS50005">
    <property type="entry name" value="TPR"/>
    <property type="match status" value="2"/>
</dbReference>
<dbReference type="EMBL" id="CP115859">
    <property type="protein sequence ID" value="WBV60584.1"/>
    <property type="molecule type" value="Genomic_DNA"/>
</dbReference>
<dbReference type="Gene3D" id="1.25.40.10">
    <property type="entry name" value="Tetratricopeptide repeat domain"/>
    <property type="match status" value="3"/>
</dbReference>
<keyword evidence="5" id="KW-1185">Reference proteome</keyword>
<dbReference type="PANTHER" id="PTHR44858">
    <property type="entry name" value="TETRATRICOPEPTIDE REPEAT PROTEIN 6"/>
    <property type="match status" value="1"/>
</dbReference>
<accession>A0ABY7QN37</accession>
<dbReference type="Pfam" id="PF13432">
    <property type="entry name" value="TPR_16"/>
    <property type="match status" value="1"/>
</dbReference>
<dbReference type="InterPro" id="IPR019734">
    <property type="entry name" value="TPR_rpt"/>
</dbReference>
<dbReference type="PANTHER" id="PTHR44858:SF1">
    <property type="entry name" value="UDP-N-ACETYLGLUCOSAMINE--PEPTIDE N-ACETYLGLUCOSAMINYLTRANSFERASE SPINDLY-RELATED"/>
    <property type="match status" value="1"/>
</dbReference>
<name>A0ABY7QN37_9FLAO</name>
<reference evidence="4 5" key="1">
    <citation type="submission" date="2023-01" db="EMBL/GenBank/DDBJ databases">
        <title>Complete genome of Chryseobacterium camelliae VAN22-5A.</title>
        <authorList>
            <person name="Zong G."/>
            <person name="Cao G."/>
        </authorList>
    </citation>
    <scope>NUCLEOTIDE SEQUENCE [LARGE SCALE GENOMIC DNA]</scope>
    <source>
        <strain evidence="4 5">VAN22-5A</strain>
    </source>
</reference>
<gene>
    <name evidence="4" type="ORF">PFY12_00345</name>
</gene>
<dbReference type="SMART" id="SM00028">
    <property type="entry name" value="TPR"/>
    <property type="match status" value="6"/>
</dbReference>
<organism evidence="4 5">
    <name type="scientific">Chryseobacterium camelliae</name>
    <dbReference type="NCBI Taxonomy" id="1265445"/>
    <lineage>
        <taxon>Bacteria</taxon>
        <taxon>Pseudomonadati</taxon>
        <taxon>Bacteroidota</taxon>
        <taxon>Flavobacteriia</taxon>
        <taxon>Flavobacteriales</taxon>
        <taxon>Weeksellaceae</taxon>
        <taxon>Chryseobacterium group</taxon>
        <taxon>Chryseobacterium</taxon>
    </lineage>
</organism>
<evidence type="ECO:0000256" key="2">
    <source>
        <dbReference type="ARBA" id="ARBA00022803"/>
    </source>
</evidence>
<dbReference type="Pfam" id="PF13181">
    <property type="entry name" value="TPR_8"/>
    <property type="match status" value="2"/>
</dbReference>
<feature type="repeat" description="TPR" evidence="3">
    <location>
        <begin position="193"/>
        <end position="226"/>
    </location>
</feature>
<proteinExistence type="predicted"/>
<evidence type="ECO:0000313" key="4">
    <source>
        <dbReference type="EMBL" id="WBV60584.1"/>
    </source>
</evidence>
<evidence type="ECO:0000313" key="5">
    <source>
        <dbReference type="Proteomes" id="UP001210978"/>
    </source>
</evidence>
<dbReference type="Proteomes" id="UP001210978">
    <property type="component" value="Chromosome"/>
</dbReference>
<sequence>MKKHLLLFTFVTFSTVQSFHSQDKKIAEECFSKANYKCAEEQYLKLAEKEQIQKFQSEYYDKLGTSQRRLGKTPQAFKSYESALKSNPRSVSVYENLASLHNQKGSKTKALEYVNTGISLEETDNANLYLLRSKIYENLGKKDLAQQDLNHVLTFAPDNIFARTGLANLKKRNGDLEGALKDYNQLISEKPESLLYSGRGDIYLKLKKTKEALADVNKSISIDPKFAQAYVTKALILFDTTKPKEACTNLDKAVSLGYEKALLTEYYTKCAIPTK</sequence>
<dbReference type="RefSeq" id="WP_271148906.1">
    <property type="nucleotide sequence ID" value="NZ_CP115859.1"/>
</dbReference>
<evidence type="ECO:0000256" key="3">
    <source>
        <dbReference type="PROSITE-ProRule" id="PRU00339"/>
    </source>
</evidence>
<keyword evidence="2 3" id="KW-0802">TPR repeat</keyword>